<dbReference type="PANTHER" id="PTHR33395:SF22">
    <property type="entry name" value="REVERSE TRANSCRIPTASE DOMAIN-CONTAINING PROTEIN"/>
    <property type="match status" value="1"/>
</dbReference>
<protein>
    <recommendedName>
        <fullName evidence="1">Endonuclease/exonuclease/phosphatase domain-containing protein</fullName>
    </recommendedName>
</protein>
<name>A0A1D1W8J0_RAMVA</name>
<evidence type="ECO:0000259" key="1">
    <source>
        <dbReference type="Pfam" id="PF03372"/>
    </source>
</evidence>
<dbReference type="SUPFAM" id="SSF56219">
    <property type="entry name" value="DNase I-like"/>
    <property type="match status" value="1"/>
</dbReference>
<comment type="caution">
    <text evidence="2">The sequence shown here is derived from an EMBL/GenBank/DDBJ whole genome shotgun (WGS) entry which is preliminary data.</text>
</comment>
<dbReference type="AlphaFoldDB" id="A0A1D1W8J0"/>
<accession>A0A1D1W8J0</accession>
<sequence>MPVPQFTGQEGKKLVIRYANVNGIRSKSDEVMRWMEDGKADVVALVETMAEPSIAECSFCHPAFYKFERLDRDGCQKSTGGGVAIVIRKEFQIRRMVEYEVVGLEVLWVKVIALPMNLLIGVVYAPGYDSEDFSKLGTSMERIPPHLTRNILMLGDFNCPNISWSDKASRSSERERDLLSLQSEFRLRQKVRQITRERGKSCPSLVLVFVSQLGLICDARTIKPAAATNDHHGLQFFLMSMTPKIVEREVSSSCVKLLPAQDGWLPTPSSSLPFGYGS</sequence>
<keyword evidence="3" id="KW-1185">Reference proteome</keyword>
<dbReference type="GO" id="GO:0031012">
    <property type="term" value="C:extracellular matrix"/>
    <property type="evidence" value="ECO:0007669"/>
    <property type="project" value="TreeGrafter"/>
</dbReference>
<dbReference type="Proteomes" id="UP000186922">
    <property type="component" value="Unassembled WGS sequence"/>
</dbReference>
<proteinExistence type="predicted"/>
<dbReference type="STRING" id="947166.A0A1D1W8J0"/>
<dbReference type="PANTHER" id="PTHR33395">
    <property type="entry name" value="TRANSCRIPTASE, PUTATIVE-RELATED-RELATED"/>
    <property type="match status" value="1"/>
</dbReference>
<dbReference type="Gene3D" id="3.60.10.10">
    <property type="entry name" value="Endonuclease/exonuclease/phosphatase"/>
    <property type="match status" value="1"/>
</dbReference>
<dbReference type="OrthoDB" id="6263033at2759"/>
<reference evidence="2 3" key="1">
    <citation type="journal article" date="2016" name="Nat. Commun.">
        <title>Extremotolerant tardigrade genome and improved radiotolerance of human cultured cells by tardigrade-unique protein.</title>
        <authorList>
            <person name="Hashimoto T."/>
            <person name="Horikawa D.D."/>
            <person name="Saito Y."/>
            <person name="Kuwahara H."/>
            <person name="Kozuka-Hata H."/>
            <person name="Shin-I T."/>
            <person name="Minakuchi Y."/>
            <person name="Ohishi K."/>
            <person name="Motoyama A."/>
            <person name="Aizu T."/>
            <person name="Enomoto A."/>
            <person name="Kondo K."/>
            <person name="Tanaka S."/>
            <person name="Hara Y."/>
            <person name="Koshikawa S."/>
            <person name="Sagara H."/>
            <person name="Miura T."/>
            <person name="Yokobori S."/>
            <person name="Miyagawa K."/>
            <person name="Suzuki Y."/>
            <person name="Kubo T."/>
            <person name="Oyama M."/>
            <person name="Kohara Y."/>
            <person name="Fujiyama A."/>
            <person name="Arakawa K."/>
            <person name="Katayama T."/>
            <person name="Toyoda A."/>
            <person name="Kunieda T."/>
        </authorList>
    </citation>
    <scope>NUCLEOTIDE SEQUENCE [LARGE SCALE GENOMIC DNA]</scope>
    <source>
        <strain evidence="2 3">YOKOZUNA-1</strain>
    </source>
</reference>
<dbReference type="Pfam" id="PF03372">
    <property type="entry name" value="Exo_endo_phos"/>
    <property type="match status" value="1"/>
</dbReference>
<dbReference type="EMBL" id="BDGG01000025">
    <property type="protein sequence ID" value="GAV09675.1"/>
    <property type="molecule type" value="Genomic_DNA"/>
</dbReference>
<gene>
    <name evidence="2" type="primary">RvY_19177</name>
    <name evidence="2" type="synonym">RvY_19177.1</name>
    <name evidence="2" type="ORF">RvY_19177-1</name>
</gene>
<dbReference type="InterPro" id="IPR005135">
    <property type="entry name" value="Endo/exonuclease/phosphatase"/>
</dbReference>
<dbReference type="InterPro" id="IPR036691">
    <property type="entry name" value="Endo/exonu/phosph_ase_sf"/>
</dbReference>
<dbReference type="GO" id="GO:0003824">
    <property type="term" value="F:catalytic activity"/>
    <property type="evidence" value="ECO:0007669"/>
    <property type="project" value="InterPro"/>
</dbReference>
<dbReference type="GO" id="GO:0007508">
    <property type="term" value="P:larval heart development"/>
    <property type="evidence" value="ECO:0007669"/>
    <property type="project" value="TreeGrafter"/>
</dbReference>
<evidence type="ECO:0000313" key="3">
    <source>
        <dbReference type="Proteomes" id="UP000186922"/>
    </source>
</evidence>
<organism evidence="2 3">
    <name type="scientific">Ramazzottius varieornatus</name>
    <name type="common">Water bear</name>
    <name type="synonym">Tardigrade</name>
    <dbReference type="NCBI Taxonomy" id="947166"/>
    <lineage>
        <taxon>Eukaryota</taxon>
        <taxon>Metazoa</taxon>
        <taxon>Ecdysozoa</taxon>
        <taxon>Tardigrada</taxon>
        <taxon>Eutardigrada</taxon>
        <taxon>Parachela</taxon>
        <taxon>Hypsibioidea</taxon>
        <taxon>Ramazzottiidae</taxon>
        <taxon>Ramazzottius</taxon>
    </lineage>
</organism>
<feature type="domain" description="Endonuclease/exonuclease/phosphatase" evidence="1">
    <location>
        <begin position="19"/>
        <end position="167"/>
    </location>
</feature>
<dbReference type="GO" id="GO:0061343">
    <property type="term" value="P:cell adhesion involved in heart morphogenesis"/>
    <property type="evidence" value="ECO:0007669"/>
    <property type="project" value="TreeGrafter"/>
</dbReference>
<evidence type="ECO:0000313" key="2">
    <source>
        <dbReference type="EMBL" id="GAV09675.1"/>
    </source>
</evidence>